<dbReference type="GO" id="GO:0000139">
    <property type="term" value="C:Golgi membrane"/>
    <property type="evidence" value="ECO:0007669"/>
    <property type="project" value="UniProtKB-SubCell"/>
</dbReference>
<dbReference type="InterPro" id="IPR004263">
    <property type="entry name" value="Exostosin"/>
</dbReference>
<reference evidence="10" key="1">
    <citation type="journal article" date="2013" name="Science">
        <title>The Amborella genome and the evolution of flowering plants.</title>
        <authorList>
            <consortium name="Amborella Genome Project"/>
        </authorList>
    </citation>
    <scope>NUCLEOTIDE SEQUENCE [LARGE SCALE GENOMIC DNA]</scope>
</reference>
<evidence type="ECO:0000256" key="7">
    <source>
        <dbReference type="SAM" id="Phobius"/>
    </source>
</evidence>
<evidence type="ECO:0000256" key="2">
    <source>
        <dbReference type="ARBA" id="ARBA00010271"/>
    </source>
</evidence>
<dbReference type="eggNOG" id="KOG1021">
    <property type="taxonomic scope" value="Eukaryota"/>
</dbReference>
<organism evidence="9 10">
    <name type="scientific">Amborella trichopoda</name>
    <dbReference type="NCBI Taxonomy" id="13333"/>
    <lineage>
        <taxon>Eukaryota</taxon>
        <taxon>Viridiplantae</taxon>
        <taxon>Streptophyta</taxon>
        <taxon>Embryophyta</taxon>
        <taxon>Tracheophyta</taxon>
        <taxon>Spermatophyta</taxon>
        <taxon>Magnoliopsida</taxon>
        <taxon>Amborellales</taxon>
        <taxon>Amborellaceae</taxon>
        <taxon>Amborella</taxon>
    </lineage>
</organism>
<dbReference type="PANTHER" id="PTHR11062:SF229">
    <property type="entry name" value="GLUCURONOXYLAN GLUCURONOSYLTRANSFERASE IRX7-RELATED"/>
    <property type="match status" value="1"/>
</dbReference>
<dbReference type="Proteomes" id="UP000017836">
    <property type="component" value="Unassembled WGS sequence"/>
</dbReference>
<dbReference type="GO" id="GO:0016757">
    <property type="term" value="F:glycosyltransferase activity"/>
    <property type="evidence" value="ECO:0007669"/>
    <property type="project" value="UniProtKB-KW"/>
</dbReference>
<sequence>MGGIAESRASKLYGNRHARNNERKWSRFGRGFLWVSLFLYFCSSGPDFLWFLRGFSPSSSSSDGYSTTPISSSRHPQFQKKTTVSTSDSLVSRALVELNETRMQPVQTLSPGLWNGMKVYVYDLPSKYNTRWLSNPRCSTHLFAAEVAIHKVLLHSPVRTLDPYEADFFFVPVYVSCNFSTPNGFPAIGHARPLLSSAVDDIAKSWPFWNRSDGSDHVFVASHDYGACFHAMEDVAKADGIAEFLKSSIILQTFGVKGPHPCQDSDHIQIPPYISPDYVKATLTSLPKTHKRDIWAFFRGKMEIHPKNISGRIYSKLLCFHRSINCEADLESVIDKIKWTCEAALELVIDKIRENEVISSVHEHNTC</sequence>
<keyword evidence="10" id="KW-1185">Reference proteome</keyword>
<gene>
    <name evidence="9" type="ORF">AMTR_s00050p00076540</name>
</gene>
<comment type="similarity">
    <text evidence="2">Belongs to the glycosyltransferase 47 family.</text>
</comment>
<evidence type="ECO:0000256" key="5">
    <source>
        <dbReference type="ARBA" id="ARBA00023034"/>
    </source>
</evidence>
<comment type="subcellular location">
    <subcellularLocation>
        <location evidence="1">Golgi apparatus membrane</location>
        <topology evidence="1">Single-pass type II membrane protein</topology>
    </subcellularLocation>
</comment>
<keyword evidence="4" id="KW-0735">Signal-anchor</keyword>
<evidence type="ECO:0000259" key="8">
    <source>
        <dbReference type="Pfam" id="PF03016"/>
    </source>
</evidence>
<keyword evidence="7" id="KW-1133">Transmembrane helix</keyword>
<evidence type="ECO:0000256" key="1">
    <source>
        <dbReference type="ARBA" id="ARBA00004323"/>
    </source>
</evidence>
<feature type="region of interest" description="Disordered" evidence="6">
    <location>
        <begin position="66"/>
        <end position="85"/>
    </location>
</feature>
<dbReference type="EMBL" id="KI392596">
    <property type="protein sequence ID" value="ERN12867.1"/>
    <property type="molecule type" value="Genomic_DNA"/>
</dbReference>
<dbReference type="InterPro" id="IPR040911">
    <property type="entry name" value="Exostosin_GT47"/>
</dbReference>
<accession>W1PS66</accession>
<evidence type="ECO:0000256" key="3">
    <source>
        <dbReference type="ARBA" id="ARBA00022676"/>
    </source>
</evidence>
<evidence type="ECO:0000256" key="4">
    <source>
        <dbReference type="ARBA" id="ARBA00022968"/>
    </source>
</evidence>
<feature type="compositionally biased region" description="Polar residues" evidence="6">
    <location>
        <begin position="74"/>
        <end position="85"/>
    </location>
</feature>
<dbReference type="Gramene" id="ERN12867">
    <property type="protein sequence ID" value="ERN12867"/>
    <property type="gene ID" value="AMTR_s00050p00076540"/>
</dbReference>
<evidence type="ECO:0000313" key="9">
    <source>
        <dbReference type="EMBL" id="ERN12867.1"/>
    </source>
</evidence>
<evidence type="ECO:0000313" key="10">
    <source>
        <dbReference type="Proteomes" id="UP000017836"/>
    </source>
</evidence>
<name>W1PS66_AMBTC</name>
<dbReference type="AlphaFoldDB" id="W1PS66"/>
<proteinExistence type="inferred from homology"/>
<feature type="transmembrane region" description="Helical" evidence="7">
    <location>
        <begin position="32"/>
        <end position="52"/>
    </location>
</feature>
<dbReference type="HOGENOM" id="CLU_755127_0_0_1"/>
<keyword evidence="3" id="KW-0328">Glycosyltransferase</keyword>
<keyword evidence="7" id="KW-0472">Membrane</keyword>
<feature type="domain" description="Exostosin GT47" evidence="8">
    <location>
        <begin position="114"/>
        <end position="317"/>
    </location>
</feature>
<evidence type="ECO:0000256" key="6">
    <source>
        <dbReference type="SAM" id="MobiDB-lite"/>
    </source>
</evidence>
<dbReference type="STRING" id="13333.W1PS66"/>
<keyword evidence="3" id="KW-0808">Transferase</keyword>
<keyword evidence="7" id="KW-0812">Transmembrane</keyword>
<dbReference type="Pfam" id="PF03016">
    <property type="entry name" value="Exostosin_GT47"/>
    <property type="match status" value="1"/>
</dbReference>
<keyword evidence="5" id="KW-0333">Golgi apparatus</keyword>
<protein>
    <recommendedName>
        <fullName evidence="8">Exostosin GT47 domain-containing protein</fullName>
    </recommendedName>
</protein>
<dbReference type="PANTHER" id="PTHR11062">
    <property type="entry name" value="EXOSTOSIN HEPARAN SULFATE GLYCOSYLTRANSFERASE -RELATED"/>
    <property type="match status" value="1"/>
</dbReference>